<dbReference type="EnsemblMetazoa" id="OVOC6749.1">
    <property type="protein sequence ID" value="OVOC6749.1"/>
    <property type="gene ID" value="WBGene00243558"/>
</dbReference>
<evidence type="ECO:0000313" key="2">
    <source>
        <dbReference type="Proteomes" id="UP000024404"/>
    </source>
</evidence>
<proteinExistence type="predicted"/>
<sequence length="87" mass="9943">MGVKTLNVMSSAVLTEMQKSRLDFQKLTYSLSQRLVHLTASILLTANGPLGAHIQCLRFIQASKTRRRVLHRRRPSIVEKNWAGRKK</sequence>
<organism evidence="1 2">
    <name type="scientific">Onchocerca volvulus</name>
    <dbReference type="NCBI Taxonomy" id="6282"/>
    <lineage>
        <taxon>Eukaryota</taxon>
        <taxon>Metazoa</taxon>
        <taxon>Ecdysozoa</taxon>
        <taxon>Nematoda</taxon>
        <taxon>Chromadorea</taxon>
        <taxon>Rhabditida</taxon>
        <taxon>Spirurina</taxon>
        <taxon>Spiruromorpha</taxon>
        <taxon>Filarioidea</taxon>
        <taxon>Onchocercidae</taxon>
        <taxon>Onchocerca</taxon>
    </lineage>
</organism>
<dbReference type="Proteomes" id="UP000024404">
    <property type="component" value="Unassembled WGS sequence"/>
</dbReference>
<reference evidence="2" key="1">
    <citation type="submission" date="2013-10" db="EMBL/GenBank/DDBJ databases">
        <title>Genome sequencing of Onchocerca volvulus.</title>
        <authorList>
            <person name="Cotton J."/>
            <person name="Tsai J."/>
            <person name="Stanley E."/>
            <person name="Tracey A."/>
            <person name="Holroyd N."/>
            <person name="Lustigman S."/>
            <person name="Berriman M."/>
        </authorList>
    </citation>
    <scope>NUCLEOTIDE SEQUENCE</scope>
</reference>
<keyword evidence="2" id="KW-1185">Reference proteome</keyword>
<accession>A0A8R1Y2A6</accession>
<dbReference type="AlphaFoldDB" id="A0A8R1Y2A6"/>
<reference evidence="1" key="2">
    <citation type="submission" date="2022-06" db="UniProtKB">
        <authorList>
            <consortium name="EnsemblMetazoa"/>
        </authorList>
    </citation>
    <scope>IDENTIFICATION</scope>
</reference>
<name>A0A8R1Y2A6_ONCVO</name>
<protein>
    <submittedName>
        <fullName evidence="1">Uncharacterized protein</fullName>
    </submittedName>
</protein>
<dbReference type="EMBL" id="CMVM020000180">
    <property type="status" value="NOT_ANNOTATED_CDS"/>
    <property type="molecule type" value="Genomic_DNA"/>
</dbReference>
<evidence type="ECO:0000313" key="1">
    <source>
        <dbReference type="EnsemblMetazoa" id="OVOC6749.1"/>
    </source>
</evidence>